<proteinExistence type="predicted"/>
<dbReference type="PANTHER" id="PTHR14187">
    <property type="entry name" value="ALPHA KINASE/ELONGATION FACTOR 2 KINASE"/>
    <property type="match status" value="1"/>
</dbReference>
<dbReference type="InterPro" id="IPR043129">
    <property type="entry name" value="ATPase_NBD"/>
</dbReference>
<evidence type="ECO:0000313" key="1">
    <source>
        <dbReference type="EMBL" id="RJE18443.1"/>
    </source>
</evidence>
<dbReference type="PANTHER" id="PTHR14187:SF82">
    <property type="entry name" value="FAMILY CHAPERONE, PUTATIVE (AFU_ORTHOLOGUE AFUA_7G08575)-RELATED"/>
    <property type="match status" value="1"/>
</dbReference>
<comment type="caution">
    <text evidence="1">The sequence shown here is derived from an EMBL/GenBank/DDBJ whole genome shotgun (WGS) entry which is preliminary data.</text>
</comment>
<dbReference type="Gene3D" id="3.30.420.40">
    <property type="match status" value="1"/>
</dbReference>
<dbReference type="SUPFAM" id="SSF53067">
    <property type="entry name" value="Actin-like ATPase domain"/>
    <property type="match status" value="1"/>
</dbReference>
<dbReference type="STRING" id="2070753.A0A3A2Z897"/>
<dbReference type="AlphaFoldDB" id="A0A3A2Z897"/>
<gene>
    <name evidence="1" type="ORF">PHISCL_09225</name>
</gene>
<keyword evidence="2" id="KW-1185">Reference proteome</keyword>
<organism evidence="1 2">
    <name type="scientific">Aspergillus sclerotialis</name>
    <dbReference type="NCBI Taxonomy" id="2070753"/>
    <lineage>
        <taxon>Eukaryota</taxon>
        <taxon>Fungi</taxon>
        <taxon>Dikarya</taxon>
        <taxon>Ascomycota</taxon>
        <taxon>Pezizomycotina</taxon>
        <taxon>Eurotiomycetes</taxon>
        <taxon>Eurotiomycetidae</taxon>
        <taxon>Eurotiales</taxon>
        <taxon>Aspergillaceae</taxon>
        <taxon>Aspergillus</taxon>
        <taxon>Aspergillus subgen. Polypaecilum</taxon>
    </lineage>
</organism>
<sequence>MERVAWALEGSPDSLELIITWPGGGNRTSQKVPSTISYKDGDMKWGVLRALKLLLDEGQGMSYDPARESKNIINKMNKDTVDIVGEYLQRIVSHSTQLLERRFGNTLNCMELKYVLTVPAVWSDRAKTSTLRAGISAGIPASNVSLVSEPEAAAL</sequence>
<protein>
    <submittedName>
        <fullName evidence="1">Hsp70 protein</fullName>
    </submittedName>
</protein>
<dbReference type="Proteomes" id="UP000266188">
    <property type="component" value="Unassembled WGS sequence"/>
</dbReference>
<dbReference type="OrthoDB" id="2963168at2759"/>
<reference evidence="2" key="1">
    <citation type="submission" date="2017-02" db="EMBL/GenBank/DDBJ databases">
        <authorList>
            <person name="Tafer H."/>
            <person name="Lopandic K."/>
        </authorList>
    </citation>
    <scope>NUCLEOTIDE SEQUENCE [LARGE SCALE GENOMIC DNA]</scope>
    <source>
        <strain evidence="2">CBS 366.77</strain>
    </source>
</reference>
<dbReference type="EMBL" id="MVGC01000552">
    <property type="protein sequence ID" value="RJE18443.1"/>
    <property type="molecule type" value="Genomic_DNA"/>
</dbReference>
<accession>A0A3A2Z897</accession>
<evidence type="ECO:0000313" key="2">
    <source>
        <dbReference type="Proteomes" id="UP000266188"/>
    </source>
</evidence>
<name>A0A3A2Z897_9EURO</name>